<sequence length="146" mass="16495">MQPKVRAQLVSALLFSVSELQVNRAGQLQCLHPPNMHHGCIWLHLPGDHLMSCPWEREGLVHYDRRQRGSGRISGLSSPPPSPSAELAHTPLDPFYIHIAFNQVQGLRSLPRPPATPLRGWYGSWHEDLVIHLTGIIVIIHKQPFF</sequence>
<evidence type="ECO:0000313" key="1">
    <source>
        <dbReference type="EMBL" id="KAK0383930.1"/>
    </source>
</evidence>
<name>A0AA39L4R6_SARSR</name>
<organism evidence="1 2">
    <name type="scientific">Sarocladium strictum</name>
    <name type="common">Black bundle disease fungus</name>
    <name type="synonym">Acremonium strictum</name>
    <dbReference type="NCBI Taxonomy" id="5046"/>
    <lineage>
        <taxon>Eukaryota</taxon>
        <taxon>Fungi</taxon>
        <taxon>Dikarya</taxon>
        <taxon>Ascomycota</taxon>
        <taxon>Pezizomycotina</taxon>
        <taxon>Sordariomycetes</taxon>
        <taxon>Hypocreomycetidae</taxon>
        <taxon>Hypocreales</taxon>
        <taxon>Sarocladiaceae</taxon>
        <taxon>Sarocladium</taxon>
    </lineage>
</organism>
<keyword evidence="2" id="KW-1185">Reference proteome</keyword>
<proteinExistence type="predicted"/>
<protein>
    <submittedName>
        <fullName evidence="1">Uncharacterized protein</fullName>
    </submittedName>
</protein>
<reference evidence="1" key="1">
    <citation type="submission" date="2022-10" db="EMBL/GenBank/DDBJ databases">
        <title>Determination and structural analysis of whole genome sequence of Sarocladium strictum F4-1.</title>
        <authorList>
            <person name="Hu L."/>
            <person name="Jiang Y."/>
        </authorList>
    </citation>
    <scope>NUCLEOTIDE SEQUENCE</scope>
    <source>
        <strain evidence="1">F4-1</strain>
    </source>
</reference>
<comment type="caution">
    <text evidence="1">The sequence shown here is derived from an EMBL/GenBank/DDBJ whole genome shotgun (WGS) entry which is preliminary data.</text>
</comment>
<dbReference type="AlphaFoldDB" id="A0AA39L4R6"/>
<accession>A0AA39L4R6</accession>
<gene>
    <name evidence="1" type="ORF">NLU13_8021</name>
</gene>
<dbReference type="EMBL" id="JAPDFR010000008">
    <property type="protein sequence ID" value="KAK0383930.1"/>
    <property type="molecule type" value="Genomic_DNA"/>
</dbReference>
<dbReference type="Proteomes" id="UP001175261">
    <property type="component" value="Unassembled WGS sequence"/>
</dbReference>
<evidence type="ECO:0000313" key="2">
    <source>
        <dbReference type="Proteomes" id="UP001175261"/>
    </source>
</evidence>